<dbReference type="Pfam" id="PF04930">
    <property type="entry name" value="FUN14"/>
    <property type="match status" value="1"/>
</dbReference>
<evidence type="ECO:0000256" key="4">
    <source>
        <dbReference type="ARBA" id="ARBA00022989"/>
    </source>
</evidence>
<evidence type="ECO:0000256" key="6">
    <source>
        <dbReference type="SAM" id="MobiDB-lite"/>
    </source>
</evidence>
<dbReference type="EMBL" id="HBHX01033662">
    <property type="protein sequence ID" value="CAE0117996.1"/>
    <property type="molecule type" value="Transcribed_RNA"/>
</dbReference>
<evidence type="ECO:0000256" key="1">
    <source>
        <dbReference type="ARBA" id="ARBA00004370"/>
    </source>
</evidence>
<sequence>MDELKSELATLRASDKARGLSPKERESNVRRKAELKHIIKSGVLPPPSPSPSKTDQASAMFQSAMETASSVTGGMSLPSTMSFPSFTPPGEDEMTHFAGVIGFGSATGFCTGYALKKAGRAAATTAGLIFMALTAAEQKGYIDVRWDNIERDTVGQMDLNQDGKIDSEDAKIALAQFTNYMTTKNSAVTSSTFTAGLLYGLRKG</sequence>
<gene>
    <name evidence="7" type="ORF">HERI1096_LOCUS18695</name>
</gene>
<feature type="region of interest" description="Disordered" evidence="6">
    <location>
        <begin position="1"/>
        <end position="57"/>
    </location>
</feature>
<evidence type="ECO:0000313" key="7">
    <source>
        <dbReference type="EMBL" id="CAE0117996.1"/>
    </source>
</evidence>
<keyword evidence="4" id="KW-1133">Transmembrane helix</keyword>
<dbReference type="InterPro" id="IPR007014">
    <property type="entry name" value="FUN14"/>
</dbReference>
<feature type="compositionally biased region" description="Basic and acidic residues" evidence="6">
    <location>
        <begin position="13"/>
        <end position="37"/>
    </location>
</feature>
<evidence type="ECO:0000256" key="3">
    <source>
        <dbReference type="ARBA" id="ARBA00022692"/>
    </source>
</evidence>
<dbReference type="PANTHER" id="PTHR21346:SF10">
    <property type="entry name" value="TRANSMEMBRANE PROTEIN"/>
    <property type="match status" value="1"/>
</dbReference>
<accession>A0A7S3EZP9</accession>
<reference evidence="7" key="1">
    <citation type="submission" date="2021-01" db="EMBL/GenBank/DDBJ databases">
        <authorList>
            <person name="Corre E."/>
            <person name="Pelletier E."/>
            <person name="Niang G."/>
            <person name="Scheremetjew M."/>
            <person name="Finn R."/>
            <person name="Kale V."/>
            <person name="Holt S."/>
            <person name="Cochrane G."/>
            <person name="Meng A."/>
            <person name="Brown T."/>
            <person name="Cohen L."/>
        </authorList>
    </citation>
    <scope>NUCLEOTIDE SEQUENCE</scope>
    <source>
        <strain evidence="7">CCMP281</strain>
    </source>
</reference>
<name>A0A7S3EZP9_9EUKA</name>
<dbReference type="PANTHER" id="PTHR21346">
    <property type="entry name" value="FUN14 DOMAIN CONTAINING"/>
    <property type="match status" value="1"/>
</dbReference>
<keyword evidence="5" id="KW-0472">Membrane</keyword>
<protein>
    <recommendedName>
        <fullName evidence="8">EF-hand domain-containing protein</fullName>
    </recommendedName>
</protein>
<evidence type="ECO:0000256" key="5">
    <source>
        <dbReference type="ARBA" id="ARBA00023136"/>
    </source>
</evidence>
<dbReference type="GO" id="GO:0016020">
    <property type="term" value="C:membrane"/>
    <property type="evidence" value="ECO:0007669"/>
    <property type="project" value="UniProtKB-SubCell"/>
</dbReference>
<evidence type="ECO:0008006" key="8">
    <source>
        <dbReference type="Google" id="ProtNLM"/>
    </source>
</evidence>
<proteinExistence type="inferred from homology"/>
<dbReference type="AlphaFoldDB" id="A0A7S3EZP9"/>
<comment type="similarity">
    <text evidence="2">Belongs to the FUN14 family.</text>
</comment>
<comment type="subcellular location">
    <subcellularLocation>
        <location evidence="1">Membrane</location>
    </subcellularLocation>
</comment>
<evidence type="ECO:0000256" key="2">
    <source>
        <dbReference type="ARBA" id="ARBA00009160"/>
    </source>
</evidence>
<keyword evidence="3" id="KW-0812">Transmembrane</keyword>
<organism evidence="7">
    <name type="scientific">Haptolina ericina</name>
    <dbReference type="NCBI Taxonomy" id="156174"/>
    <lineage>
        <taxon>Eukaryota</taxon>
        <taxon>Haptista</taxon>
        <taxon>Haptophyta</taxon>
        <taxon>Prymnesiophyceae</taxon>
        <taxon>Prymnesiales</taxon>
        <taxon>Prymnesiaceae</taxon>
        <taxon>Haptolina</taxon>
    </lineage>
</organism>